<evidence type="ECO:0000313" key="7">
    <source>
        <dbReference type="EMBL" id="AAC59317.1"/>
    </source>
</evidence>
<dbReference type="Proteomes" id="UP000242290">
    <property type="component" value="Segment"/>
</dbReference>
<evidence type="ECO:0000256" key="1">
    <source>
        <dbReference type="ARBA" id="ARBA00006581"/>
    </source>
</evidence>
<keyword evidence="5" id="KW-0812">Transmembrane</keyword>
<dbReference type="EMBL" id="AF023673">
    <property type="protein sequence ID" value="AAC59317.1"/>
    <property type="molecule type" value="Genomic_DNA"/>
</dbReference>
<dbReference type="PANTHER" id="PTHR11241:SF0">
    <property type="entry name" value="DEOXYURIDINE 5'-TRIPHOSPHATE NUCLEOTIDOHYDROLASE"/>
    <property type="match status" value="1"/>
</dbReference>
<dbReference type="GO" id="GO:0004170">
    <property type="term" value="F:dUTP diphosphatase activity"/>
    <property type="evidence" value="ECO:0007669"/>
    <property type="project" value="UniProtKB-EC"/>
</dbReference>
<gene>
    <name evidence="7" type="primary">ORF 49</name>
</gene>
<dbReference type="PANTHER" id="PTHR11241">
    <property type="entry name" value="DEOXYURIDINE 5'-TRIPHOSPHATE NUCLEOTIDOHYDROLASE"/>
    <property type="match status" value="1"/>
</dbReference>
<keyword evidence="3" id="KW-0378">Hydrolase</keyword>
<protein>
    <recommendedName>
        <fullName evidence="2">dUTP diphosphatase</fullName>
        <ecNumber evidence="2">3.6.1.23</ecNumber>
    </recommendedName>
</protein>
<sequence length="181" mass="19395">MGFLTNCMDAILVMQMNGIVCLIGVLLFRMRTLKQILKETQLDTIPHVSFTPVGETPPTRPKRATVGSAGFDIYPAVDLIIPPHTSATINTGYAFNIPKDHVGLIAARSSMHLCGVTVTGVIDSDYKGEVMVMLRTGAESYMVSRTRAVAQLLVVRYVAQSAHGEDAPTAIRGKGAFGSTG</sequence>
<feature type="domain" description="dUTPase-like" evidence="6">
    <location>
        <begin position="61"/>
        <end position="181"/>
    </location>
</feature>
<dbReference type="InterPro" id="IPR033704">
    <property type="entry name" value="dUTPase_trimeric"/>
</dbReference>
<feature type="transmembrane region" description="Helical" evidence="5">
    <location>
        <begin position="12"/>
        <end position="28"/>
    </location>
</feature>
<keyword evidence="4" id="KW-0546">Nucleotide metabolism</keyword>
<dbReference type="KEGG" id="vg:40524655"/>
<keyword evidence="5" id="KW-0472">Membrane</keyword>
<organism evidence="7 8">
    <name type="scientific">Salmonid herpesvirus 1</name>
    <dbReference type="NCBI Taxonomy" id="67604"/>
    <lineage>
        <taxon>Viruses</taxon>
        <taxon>Duplodnaviria</taxon>
        <taxon>Heunggongvirae</taxon>
        <taxon>Peploviricota</taxon>
        <taxon>Herviviricetes</taxon>
        <taxon>Herpesvirales</taxon>
        <taxon>Alloherpesviridae</taxon>
        <taxon>Salmovirus</taxon>
        <taxon>Salmovirus salmonidallo1</taxon>
    </lineage>
</organism>
<evidence type="ECO:0000259" key="6">
    <source>
        <dbReference type="Pfam" id="PF00692"/>
    </source>
</evidence>
<dbReference type="GO" id="GO:0006226">
    <property type="term" value="P:dUMP biosynthetic process"/>
    <property type="evidence" value="ECO:0007669"/>
    <property type="project" value="InterPro"/>
</dbReference>
<dbReference type="GeneID" id="40524655"/>
<dbReference type="EC" id="3.6.1.23" evidence="2"/>
<dbReference type="SUPFAM" id="SSF51283">
    <property type="entry name" value="dUTPase-like"/>
    <property type="match status" value="1"/>
</dbReference>
<evidence type="ECO:0000313" key="8">
    <source>
        <dbReference type="Proteomes" id="UP000242290"/>
    </source>
</evidence>
<accession>O38018</accession>
<dbReference type="GO" id="GO:0000287">
    <property type="term" value="F:magnesium ion binding"/>
    <property type="evidence" value="ECO:0007669"/>
    <property type="project" value="InterPro"/>
</dbReference>
<evidence type="ECO:0000256" key="5">
    <source>
        <dbReference type="SAM" id="Phobius"/>
    </source>
</evidence>
<dbReference type="CDD" id="cd07557">
    <property type="entry name" value="trimeric_dUTPase"/>
    <property type="match status" value="1"/>
</dbReference>
<dbReference type="Pfam" id="PF00692">
    <property type="entry name" value="dUTPase"/>
    <property type="match status" value="1"/>
</dbReference>
<dbReference type="GO" id="GO:0046081">
    <property type="term" value="P:dUTP catabolic process"/>
    <property type="evidence" value="ECO:0007669"/>
    <property type="project" value="InterPro"/>
</dbReference>
<dbReference type="InterPro" id="IPR029054">
    <property type="entry name" value="dUTPase-like"/>
</dbReference>
<dbReference type="RefSeq" id="YP_009664611.1">
    <property type="nucleotide sequence ID" value="NC_043043.1"/>
</dbReference>
<comment type="similarity">
    <text evidence="1">Belongs to the dUTPase family.</text>
</comment>
<keyword evidence="8" id="KW-1185">Reference proteome</keyword>
<evidence type="ECO:0000256" key="3">
    <source>
        <dbReference type="ARBA" id="ARBA00022801"/>
    </source>
</evidence>
<dbReference type="Gene3D" id="2.70.40.10">
    <property type="match status" value="1"/>
</dbReference>
<name>O38018_9VIRU</name>
<reference evidence="7 8" key="1">
    <citation type="journal article" date="1998" name="J. Virol.">
        <title>The genome of salmonid herpesvirus 1.</title>
        <authorList>
            <person name="Davison A.J."/>
        </authorList>
    </citation>
    <scope>NUCLEOTIDE SEQUENCE [LARGE SCALE GENOMIC DNA]</scope>
    <source>
        <strain evidence="7 8">ATCC-VR-868</strain>
    </source>
</reference>
<evidence type="ECO:0000256" key="4">
    <source>
        <dbReference type="ARBA" id="ARBA00023080"/>
    </source>
</evidence>
<proteinExistence type="inferred from homology"/>
<evidence type="ECO:0000256" key="2">
    <source>
        <dbReference type="ARBA" id="ARBA00012379"/>
    </source>
</evidence>
<keyword evidence="5" id="KW-1133">Transmembrane helix</keyword>
<dbReference type="InterPro" id="IPR008181">
    <property type="entry name" value="dUTPase"/>
</dbReference>
<dbReference type="InterPro" id="IPR036157">
    <property type="entry name" value="dUTPase-like_sf"/>
</dbReference>